<dbReference type="InterPro" id="IPR036322">
    <property type="entry name" value="WD40_repeat_dom_sf"/>
</dbReference>
<keyword evidence="6" id="KW-1185">Reference proteome</keyword>
<gene>
    <name evidence="5" type="ORF">ADEAN_000383000</name>
</gene>
<dbReference type="InterPro" id="IPR040096">
    <property type="entry name" value="Ric1"/>
</dbReference>
<dbReference type="EMBL" id="LR877150">
    <property type="protein sequence ID" value="CAD2216368.1"/>
    <property type="molecule type" value="Genomic_DNA"/>
</dbReference>
<dbReference type="Pfam" id="PF07064">
    <property type="entry name" value="RIC1"/>
    <property type="match status" value="1"/>
</dbReference>
<dbReference type="GO" id="GO:0042147">
    <property type="term" value="P:retrograde transport, endosome to Golgi"/>
    <property type="evidence" value="ECO:0007669"/>
    <property type="project" value="TreeGrafter"/>
</dbReference>
<dbReference type="InterPro" id="IPR009771">
    <property type="entry name" value="RIC1_C"/>
</dbReference>
<sequence>MLPNGFSQTSLRRRIASSEESIQCVTRNCKDRLMMCLSQTQMYFYDFQEEAVFLSSSAVTGASLSDDTAQNALWHPRRDDLLVVLTFRRMLFYKVPFNDGPSPDAVQLVNELSFETGLSSCVCNVNTTTLAACSVSGSLVLVHWESYKTLTLNSANLSSRLFGDAEAPVEEAATGAEEAAASELPIQLSFGVIRRISGAANGVPSDSERRRGDTRSKRHSLSGTVSSVSTCPVSFVTALVLTGGEVVLTRFTSFKGLPGPQDALRGSVSLVPSAKLAAVNGSRQLCAISTHSGSVLCFKYTRTNLALEKSSWWSNAKLAEINPGGSSPVTALAWCGGGQDLCCVGYYGVGVKVLHYSGVCFLFSSRSEAPPRPPSWLGSSAQRLLLESSAKGCVNSCWSSDGLQLSVVEPNTHRILHFSFVRYVASSVFGPFYGYFSSFALIGGDKVLVQGGGGERYPTAVAIPEAFRDTVYPVKYGSVSASGEAIACAGTGGCCVYNRRCEKWLLCNLETNTYCILSDPAWLSNYCLVLPVWDRASGKFSVLFVDVRENRLLSSIGLGREPQKVYSSYGVHANCGIVCVLDVSQQIHVYQSELNCSVEHQETSDLSLQLICKMQLGYHLSFPLSIVPFFDTWQSVGAQQSGAVKLLVLCSDQSVVMVHTNELHSTANVVVEEERAPCTTLQRGEGAPLLANAAWIDNTSPLRGITFLSYEGEQIFLNHIQPSGISSRQSTVTPHRFLVSSTTDGDVVPLSISPYDAFLIGVSGRGSDVEQLSVYSNQHDLPTMRLECRRVPYGPRVLSAVLQSAMPDTTGAVSPGQLSAFVWDRKLFYWMEKLREVNLFVPCMDSFLQSAITENPPAGVRNMDRKKCILATIELLRCYPEVHKILVRCVRKVDPCRWGLVLDFIGTPLHFFQECLQNGRLEEAMHLARVLVMYEFGIDTVAEKDGSEALPEQDTVDLTTNSSLTEILELFRLAIENNSFEIAYDLFRFVILINDGCTIPTASDHSSTEVRLTPSADDTEETDQLYTPLLKLSAGHLPPPERELYQQMLEKYSVVCEVIEAHAKSLFLDGFLVQLCQLLQLFSFSVPHFVQSSQKEETDDALCVERRVCTVLVSIQTELGLLAPPGKATLRFVSAVTSYREEEQTLLKSSSLGSWTSAQCVLFNNTPMLRTAMRLQSLFSCDTVCKLAFHFLFMNKMSIMEWLLSNSMVVNKVDRSIMLKGLALLEHIVERRELEGYSAFVHDIISSLPPSLFKDK</sequence>
<dbReference type="GO" id="GO:0006886">
    <property type="term" value="P:intracellular protein transport"/>
    <property type="evidence" value="ECO:0007669"/>
    <property type="project" value="InterPro"/>
</dbReference>
<evidence type="ECO:0000259" key="4">
    <source>
        <dbReference type="Pfam" id="PF07064"/>
    </source>
</evidence>
<evidence type="ECO:0000256" key="2">
    <source>
        <dbReference type="ARBA" id="ARBA00023136"/>
    </source>
</evidence>
<dbReference type="GO" id="GO:0005829">
    <property type="term" value="C:cytosol"/>
    <property type="evidence" value="ECO:0007669"/>
    <property type="project" value="TreeGrafter"/>
</dbReference>
<feature type="region of interest" description="Disordered" evidence="3">
    <location>
        <begin position="201"/>
        <end position="224"/>
    </location>
</feature>
<dbReference type="SUPFAM" id="SSF50978">
    <property type="entry name" value="WD40 repeat-like"/>
    <property type="match status" value="1"/>
</dbReference>
<evidence type="ECO:0000313" key="6">
    <source>
        <dbReference type="Proteomes" id="UP000515908"/>
    </source>
</evidence>
<dbReference type="VEuPathDB" id="TriTrypDB:ADEAN_000383000"/>
<proteinExistence type="predicted"/>
<dbReference type="GO" id="GO:0000139">
    <property type="term" value="C:Golgi membrane"/>
    <property type="evidence" value="ECO:0007669"/>
    <property type="project" value="TreeGrafter"/>
</dbReference>
<evidence type="ECO:0000256" key="3">
    <source>
        <dbReference type="SAM" id="MobiDB-lite"/>
    </source>
</evidence>
<accession>A0A7G2C9C7</accession>
<comment type="subcellular location">
    <subcellularLocation>
        <location evidence="1">Membrane</location>
    </subcellularLocation>
</comment>
<evidence type="ECO:0000313" key="5">
    <source>
        <dbReference type="EMBL" id="CAD2216368.1"/>
    </source>
</evidence>
<feature type="compositionally biased region" description="Basic and acidic residues" evidence="3">
    <location>
        <begin position="206"/>
        <end position="215"/>
    </location>
</feature>
<organism evidence="5 6">
    <name type="scientific">Angomonas deanei</name>
    <dbReference type="NCBI Taxonomy" id="59799"/>
    <lineage>
        <taxon>Eukaryota</taxon>
        <taxon>Discoba</taxon>
        <taxon>Euglenozoa</taxon>
        <taxon>Kinetoplastea</taxon>
        <taxon>Metakinetoplastina</taxon>
        <taxon>Trypanosomatida</taxon>
        <taxon>Trypanosomatidae</taxon>
        <taxon>Strigomonadinae</taxon>
        <taxon>Angomonas</taxon>
    </lineage>
</organism>
<protein>
    <submittedName>
        <fullName evidence="5">RIC1, putative</fullName>
    </submittedName>
</protein>
<feature type="domain" description="RIC1 C-terminal alpha solenoid region" evidence="4">
    <location>
        <begin position="832"/>
        <end position="998"/>
    </location>
</feature>
<reference evidence="5 6" key="1">
    <citation type="submission" date="2020-08" db="EMBL/GenBank/DDBJ databases">
        <authorList>
            <person name="Newling K."/>
            <person name="Davey J."/>
            <person name="Forrester S."/>
        </authorList>
    </citation>
    <scope>NUCLEOTIDE SEQUENCE [LARGE SCALE GENOMIC DNA]</scope>
    <source>
        <strain evidence="6">Crithidia deanei Carvalho (ATCC PRA-265)</strain>
    </source>
</reference>
<dbReference type="PANTHER" id="PTHR22746:SF10">
    <property type="entry name" value="GUANINE NUCLEOTIDE EXCHANGE FACTOR SUBUNIT RIC1"/>
    <property type="match status" value="1"/>
</dbReference>
<dbReference type="Proteomes" id="UP000515908">
    <property type="component" value="Chromosome 06"/>
</dbReference>
<dbReference type="AlphaFoldDB" id="A0A7G2C9C7"/>
<name>A0A7G2C9C7_9TRYP</name>
<keyword evidence="2" id="KW-0472">Membrane</keyword>
<evidence type="ECO:0000256" key="1">
    <source>
        <dbReference type="ARBA" id="ARBA00004370"/>
    </source>
</evidence>
<dbReference type="GO" id="GO:0034066">
    <property type="term" value="C:Ric1-Rgp1 guanyl-nucleotide exchange factor complex"/>
    <property type="evidence" value="ECO:0007669"/>
    <property type="project" value="InterPro"/>
</dbReference>
<dbReference type="PANTHER" id="PTHR22746">
    <property type="entry name" value="RAB6A-GEF COMPLEX PARTNER PROTEIN 1"/>
    <property type="match status" value="1"/>
</dbReference>